<evidence type="ECO:0000313" key="2">
    <source>
        <dbReference type="EMBL" id="KAK7397144.1"/>
    </source>
</evidence>
<dbReference type="Proteomes" id="UP001386955">
    <property type="component" value="Unassembled WGS sequence"/>
</dbReference>
<comment type="caution">
    <text evidence="2">The sequence shown here is derived from an EMBL/GenBank/DDBJ whole genome shotgun (WGS) entry which is preliminary data.</text>
</comment>
<feature type="region of interest" description="Disordered" evidence="1">
    <location>
        <begin position="23"/>
        <end position="66"/>
    </location>
</feature>
<gene>
    <name evidence="2" type="ORF">VNO78_18311</name>
</gene>
<name>A0AAN9SKC3_PSOTE</name>
<reference evidence="2 3" key="1">
    <citation type="submission" date="2024-01" db="EMBL/GenBank/DDBJ databases">
        <title>The genomes of 5 underutilized Papilionoideae crops provide insights into root nodulation and disease resistanc.</title>
        <authorList>
            <person name="Jiang F."/>
        </authorList>
    </citation>
    <scope>NUCLEOTIDE SEQUENCE [LARGE SCALE GENOMIC DNA]</scope>
    <source>
        <strain evidence="2">DUOXIRENSHENG_FW03</strain>
        <tissue evidence="2">Leaves</tissue>
    </source>
</reference>
<accession>A0AAN9SKC3</accession>
<evidence type="ECO:0000313" key="3">
    <source>
        <dbReference type="Proteomes" id="UP001386955"/>
    </source>
</evidence>
<feature type="compositionally biased region" description="Polar residues" evidence="1">
    <location>
        <begin position="52"/>
        <end position="66"/>
    </location>
</feature>
<proteinExistence type="predicted"/>
<feature type="compositionally biased region" description="Low complexity" evidence="1">
    <location>
        <begin position="41"/>
        <end position="51"/>
    </location>
</feature>
<keyword evidence="3" id="KW-1185">Reference proteome</keyword>
<organism evidence="2 3">
    <name type="scientific">Psophocarpus tetragonolobus</name>
    <name type="common">Winged bean</name>
    <name type="synonym">Dolichos tetragonolobus</name>
    <dbReference type="NCBI Taxonomy" id="3891"/>
    <lineage>
        <taxon>Eukaryota</taxon>
        <taxon>Viridiplantae</taxon>
        <taxon>Streptophyta</taxon>
        <taxon>Embryophyta</taxon>
        <taxon>Tracheophyta</taxon>
        <taxon>Spermatophyta</taxon>
        <taxon>Magnoliopsida</taxon>
        <taxon>eudicotyledons</taxon>
        <taxon>Gunneridae</taxon>
        <taxon>Pentapetalae</taxon>
        <taxon>rosids</taxon>
        <taxon>fabids</taxon>
        <taxon>Fabales</taxon>
        <taxon>Fabaceae</taxon>
        <taxon>Papilionoideae</taxon>
        <taxon>50 kb inversion clade</taxon>
        <taxon>NPAAA clade</taxon>
        <taxon>indigoferoid/millettioid clade</taxon>
        <taxon>Phaseoleae</taxon>
        <taxon>Psophocarpus</taxon>
    </lineage>
</organism>
<sequence length="95" mass="10998">MNGVARGFKFIAIKSRWEMARRRETKRNPSVQLIEDNETHSLSSSLIRSFSNPRNSPTRDSQPLQSLRSSKFLRNLRLGRLCGFHIWCSSSILHP</sequence>
<protein>
    <submittedName>
        <fullName evidence="2">Uncharacterized protein</fullName>
    </submittedName>
</protein>
<dbReference type="AlphaFoldDB" id="A0AAN9SKC3"/>
<dbReference type="EMBL" id="JAYMYS010000004">
    <property type="protein sequence ID" value="KAK7397144.1"/>
    <property type="molecule type" value="Genomic_DNA"/>
</dbReference>
<evidence type="ECO:0000256" key="1">
    <source>
        <dbReference type="SAM" id="MobiDB-lite"/>
    </source>
</evidence>